<comment type="caution">
    <text evidence="4">The sequence shown here is derived from an EMBL/GenBank/DDBJ whole genome shotgun (WGS) entry which is preliminary data.</text>
</comment>
<name>A0ABP6X7V9_9ACTN</name>
<evidence type="ECO:0000313" key="4">
    <source>
        <dbReference type="EMBL" id="GAA3562410.1"/>
    </source>
</evidence>
<dbReference type="RefSeq" id="WP_345565077.1">
    <property type="nucleotide sequence ID" value="NZ_BAABDQ010000010.1"/>
</dbReference>
<keyword evidence="5" id="KW-1185">Reference proteome</keyword>
<dbReference type="EMBL" id="BAABDQ010000010">
    <property type="protein sequence ID" value="GAA3562410.1"/>
    <property type="molecule type" value="Genomic_DNA"/>
</dbReference>
<dbReference type="InterPro" id="IPR000415">
    <property type="entry name" value="Nitroreductase-like"/>
</dbReference>
<protein>
    <submittedName>
        <fullName evidence="4">Nitroreductase</fullName>
    </submittedName>
</protein>
<organism evidence="4 5">
    <name type="scientific">Nonomuraea rosea</name>
    <dbReference type="NCBI Taxonomy" id="638574"/>
    <lineage>
        <taxon>Bacteria</taxon>
        <taxon>Bacillati</taxon>
        <taxon>Actinomycetota</taxon>
        <taxon>Actinomycetes</taxon>
        <taxon>Streptosporangiales</taxon>
        <taxon>Streptosporangiaceae</taxon>
        <taxon>Nonomuraea</taxon>
    </lineage>
</organism>
<sequence length="170" mass="18030">MSLELITSLRATRTFTAAPVGDEQVTAVLEAGRWSGSARNRQPWRFAVVRDRALLRELSLLGAYAGHLAGAPVAILLAVDATLSTQDAEFDAGRAAQNIMLAAHVLGLGTCPASFFPAENAGKATALTGLHEPWHVRTAISLGHPAPAPPGTPAIPRGRRPLRDLVIERF</sequence>
<dbReference type="PANTHER" id="PTHR43673">
    <property type="entry name" value="NAD(P)H NITROREDUCTASE YDGI-RELATED"/>
    <property type="match status" value="1"/>
</dbReference>
<reference evidence="5" key="1">
    <citation type="journal article" date="2019" name="Int. J. Syst. Evol. Microbiol.">
        <title>The Global Catalogue of Microorganisms (GCM) 10K type strain sequencing project: providing services to taxonomists for standard genome sequencing and annotation.</title>
        <authorList>
            <consortium name="The Broad Institute Genomics Platform"/>
            <consortium name="The Broad Institute Genome Sequencing Center for Infectious Disease"/>
            <person name="Wu L."/>
            <person name="Ma J."/>
        </authorList>
    </citation>
    <scope>NUCLEOTIDE SEQUENCE [LARGE SCALE GENOMIC DNA]</scope>
    <source>
        <strain evidence="5">JCM 17326</strain>
    </source>
</reference>
<dbReference type="Gene3D" id="3.40.109.10">
    <property type="entry name" value="NADH Oxidase"/>
    <property type="match status" value="1"/>
</dbReference>
<evidence type="ECO:0000259" key="3">
    <source>
        <dbReference type="Pfam" id="PF00881"/>
    </source>
</evidence>
<proteinExistence type="inferred from homology"/>
<dbReference type="Proteomes" id="UP001500630">
    <property type="component" value="Unassembled WGS sequence"/>
</dbReference>
<accession>A0ABP6X7V9</accession>
<gene>
    <name evidence="4" type="ORF">GCM10022419_048830</name>
</gene>
<comment type="similarity">
    <text evidence="1">Belongs to the nitroreductase family.</text>
</comment>
<dbReference type="CDD" id="cd02062">
    <property type="entry name" value="Nitro_FMN_reductase"/>
    <property type="match status" value="1"/>
</dbReference>
<dbReference type="PANTHER" id="PTHR43673:SF10">
    <property type="entry name" value="NADH DEHYDROGENASE_NAD(P)H NITROREDUCTASE XCC3605-RELATED"/>
    <property type="match status" value="1"/>
</dbReference>
<evidence type="ECO:0000313" key="5">
    <source>
        <dbReference type="Proteomes" id="UP001500630"/>
    </source>
</evidence>
<keyword evidence="2" id="KW-0560">Oxidoreductase</keyword>
<dbReference type="InterPro" id="IPR029479">
    <property type="entry name" value="Nitroreductase"/>
</dbReference>
<feature type="domain" description="Nitroreductase" evidence="3">
    <location>
        <begin position="10"/>
        <end position="58"/>
    </location>
</feature>
<feature type="domain" description="Nitroreductase" evidence="3">
    <location>
        <begin position="64"/>
        <end position="144"/>
    </location>
</feature>
<evidence type="ECO:0000256" key="1">
    <source>
        <dbReference type="ARBA" id="ARBA00007118"/>
    </source>
</evidence>
<evidence type="ECO:0000256" key="2">
    <source>
        <dbReference type="ARBA" id="ARBA00023002"/>
    </source>
</evidence>
<dbReference type="Pfam" id="PF00881">
    <property type="entry name" value="Nitroreductase"/>
    <property type="match status" value="2"/>
</dbReference>
<dbReference type="SUPFAM" id="SSF55469">
    <property type="entry name" value="FMN-dependent nitroreductase-like"/>
    <property type="match status" value="1"/>
</dbReference>